<evidence type="ECO:0000256" key="1">
    <source>
        <dbReference type="SAM" id="MobiDB-lite"/>
    </source>
</evidence>
<evidence type="ECO:0000313" key="3">
    <source>
        <dbReference type="Proteomes" id="UP000001476"/>
    </source>
</evidence>
<feature type="compositionally biased region" description="Basic residues" evidence="1">
    <location>
        <begin position="30"/>
        <end position="40"/>
    </location>
</feature>
<dbReference type="STRING" id="515620.EUBELI_00186"/>
<organism evidence="2 3">
    <name type="scientific">Lachnospira eligens (strain ATCC 27750 / DSM 3376 / VPI C15-48 / C15-B4)</name>
    <name type="common">Eubacterium eligens</name>
    <dbReference type="NCBI Taxonomy" id="515620"/>
    <lineage>
        <taxon>Bacteria</taxon>
        <taxon>Bacillati</taxon>
        <taxon>Bacillota</taxon>
        <taxon>Clostridia</taxon>
        <taxon>Lachnospirales</taxon>
        <taxon>Lachnospiraceae</taxon>
        <taxon>Lachnospira</taxon>
    </lineage>
</organism>
<dbReference type="AlphaFoldDB" id="C4Z232"/>
<protein>
    <submittedName>
        <fullName evidence="2">Uncharacterized protein</fullName>
    </submittedName>
</protein>
<dbReference type="KEGG" id="eel:EUBELI_00186"/>
<dbReference type="EMBL" id="CP001104">
    <property type="protein sequence ID" value="ACR71222.1"/>
    <property type="molecule type" value="Genomic_DNA"/>
</dbReference>
<accession>C4Z232</accession>
<dbReference type="GeneID" id="44154949"/>
<keyword evidence="3" id="KW-1185">Reference proteome</keyword>
<proteinExistence type="predicted"/>
<reference evidence="2 3" key="1">
    <citation type="journal article" date="2009" name="Proc. Natl. Acad. Sci. U.S.A.">
        <title>Characterizing a model human gut microbiota composed of members of its two dominant bacterial phyla.</title>
        <authorList>
            <person name="Mahowald M.A."/>
            <person name="Rey F.E."/>
            <person name="Seedorf H."/>
            <person name="Turnbaugh P.J."/>
            <person name="Fulton R.S."/>
            <person name="Wollam A."/>
            <person name="Shah N."/>
            <person name="Wang C."/>
            <person name="Magrini V."/>
            <person name="Wilson R.K."/>
            <person name="Cantarel B.L."/>
            <person name="Coutinho P.M."/>
            <person name="Henrissat B."/>
            <person name="Crock L.W."/>
            <person name="Russell A."/>
            <person name="Verberkmoes N.C."/>
            <person name="Hettich R.L."/>
            <person name="Gordon J.I."/>
        </authorList>
    </citation>
    <scope>NUCLEOTIDE SEQUENCE [LARGE SCALE GENOMIC DNA]</scope>
    <source>
        <strain evidence="3">ATCC 27750 / DSM 3376 / VPI C15-48 / C15-B4</strain>
    </source>
</reference>
<dbReference type="Proteomes" id="UP000001476">
    <property type="component" value="Chromosome"/>
</dbReference>
<evidence type="ECO:0000313" key="2">
    <source>
        <dbReference type="EMBL" id="ACR71222.1"/>
    </source>
</evidence>
<feature type="region of interest" description="Disordered" evidence="1">
    <location>
        <begin position="30"/>
        <end position="49"/>
    </location>
</feature>
<dbReference type="HOGENOM" id="CLU_215328_0_0_9"/>
<sequence>MRKSGGLDFEVERQEEVQKEREIAADWTLRQRRGTRKSKKSEKELRIGP</sequence>
<gene>
    <name evidence="2" type="ordered locus">EUBELI_00186</name>
</gene>
<name>C4Z232_LACE2</name>
<dbReference type="RefSeq" id="WP_012738460.1">
    <property type="nucleotide sequence ID" value="NC_012778.1"/>
</dbReference>